<evidence type="ECO:0008006" key="4">
    <source>
        <dbReference type="Google" id="ProtNLM"/>
    </source>
</evidence>
<keyword evidence="3" id="KW-1185">Reference proteome</keyword>
<feature type="compositionally biased region" description="Basic and acidic residues" evidence="1">
    <location>
        <begin position="19"/>
        <end position="28"/>
    </location>
</feature>
<gene>
    <name evidence="2" type="ORF">PoB_007368800</name>
</gene>
<proteinExistence type="predicted"/>
<evidence type="ECO:0000313" key="2">
    <source>
        <dbReference type="EMBL" id="GFO47183.1"/>
    </source>
</evidence>
<feature type="compositionally biased region" description="Basic residues" evidence="1">
    <location>
        <begin position="1"/>
        <end position="11"/>
    </location>
</feature>
<accession>A0AAV4DSW7</accession>
<protein>
    <recommendedName>
        <fullName evidence="4">SGNH domain-containing protein</fullName>
    </recommendedName>
</protein>
<dbReference type="EMBL" id="BLXT01008266">
    <property type="protein sequence ID" value="GFO47183.1"/>
    <property type="molecule type" value="Genomic_DNA"/>
</dbReference>
<feature type="region of interest" description="Disordered" evidence="1">
    <location>
        <begin position="1"/>
        <end position="28"/>
    </location>
</feature>
<name>A0AAV4DSW7_9GAST</name>
<evidence type="ECO:0000256" key="1">
    <source>
        <dbReference type="SAM" id="MobiDB-lite"/>
    </source>
</evidence>
<reference evidence="2 3" key="1">
    <citation type="journal article" date="2021" name="Elife">
        <title>Chloroplast acquisition without the gene transfer in kleptoplastic sea slugs, Plakobranchus ocellatus.</title>
        <authorList>
            <person name="Maeda T."/>
            <person name="Takahashi S."/>
            <person name="Yoshida T."/>
            <person name="Shimamura S."/>
            <person name="Takaki Y."/>
            <person name="Nagai Y."/>
            <person name="Toyoda A."/>
            <person name="Suzuki Y."/>
            <person name="Arimoto A."/>
            <person name="Ishii H."/>
            <person name="Satoh N."/>
            <person name="Nishiyama T."/>
            <person name="Hasebe M."/>
            <person name="Maruyama T."/>
            <person name="Minagawa J."/>
            <person name="Obokata J."/>
            <person name="Shigenobu S."/>
        </authorList>
    </citation>
    <scope>NUCLEOTIDE SEQUENCE [LARGE SCALE GENOMIC DNA]</scope>
</reference>
<organism evidence="2 3">
    <name type="scientific">Plakobranchus ocellatus</name>
    <dbReference type="NCBI Taxonomy" id="259542"/>
    <lineage>
        <taxon>Eukaryota</taxon>
        <taxon>Metazoa</taxon>
        <taxon>Spiralia</taxon>
        <taxon>Lophotrochozoa</taxon>
        <taxon>Mollusca</taxon>
        <taxon>Gastropoda</taxon>
        <taxon>Heterobranchia</taxon>
        <taxon>Euthyneura</taxon>
        <taxon>Panpulmonata</taxon>
        <taxon>Sacoglossa</taxon>
        <taxon>Placobranchoidea</taxon>
        <taxon>Plakobranchidae</taxon>
        <taxon>Plakobranchus</taxon>
    </lineage>
</organism>
<dbReference type="Proteomes" id="UP000735302">
    <property type="component" value="Unassembled WGS sequence"/>
</dbReference>
<dbReference type="AlphaFoldDB" id="A0AAV4DSW7"/>
<evidence type="ECO:0000313" key="3">
    <source>
        <dbReference type="Proteomes" id="UP000735302"/>
    </source>
</evidence>
<sequence length="265" mass="29851">MCKTHDRKKARSITLDSAGDNRRNKRKADIKWGTKKSQRAIGNTGFGGTIIHPYRALCDPEGSTPCCYSNHTCVAFSQAQCVCDGCYDMRRPVHAELAAWVPRDKTCQVKVRLDQKVLARDHAKEVLELVKSYIGKPNSVLVLWMGAWDGFNSKRIINLLVKPMKKLLKGQLWPHLIWVSGHSPGLLTSPREMKNPGEVLTFNLEIEKVIDSQFPILDTFFLTEKAGVMSYDGSHYGPGLNGLKAQLLFNYLNEMRIAGNFTRKT</sequence>
<comment type="caution">
    <text evidence="2">The sequence shown here is derived from an EMBL/GenBank/DDBJ whole genome shotgun (WGS) entry which is preliminary data.</text>
</comment>